<dbReference type="Pfam" id="PF18834">
    <property type="entry name" value="LPD22"/>
    <property type="match status" value="1"/>
</dbReference>
<accession>A0A6J5P7C3</accession>
<evidence type="ECO:0000256" key="1">
    <source>
        <dbReference type="SAM" id="Coils"/>
    </source>
</evidence>
<reference evidence="5" key="1">
    <citation type="submission" date="2020-04" db="EMBL/GenBank/DDBJ databases">
        <authorList>
            <person name="Chiriac C."/>
            <person name="Salcher M."/>
            <person name="Ghai R."/>
            <person name="Kavagutti S V."/>
        </authorList>
    </citation>
    <scope>NUCLEOTIDE SEQUENCE</scope>
</reference>
<keyword evidence="1" id="KW-0175">Coiled coil</keyword>
<sequence length="3926" mass="434786">MQEDKSIDEVMGESAPSQNPQIAPTAVAPTSMVAPVVPGPTVDLNDAQAVKDSIAQRANRRRMLGISAALQQNPEQAAEAQRVAALANVSPEVARANLNDLNHRARMREWQDISDAKTHPVLMRQMEDPEFASIAQDDVKNLLESDSFWDAMPPFSGSKIVDYFIPNWAKAQVVGGVGRAIYQADQKALYERLLFDTTLKQDEEADLIKQYQKLSDDSSKLSGISSGWFGSPAYLGGQMASSMPTALEWGKRGFATGTVIGGGVGLFTGGVSMLATVPAAAIAGFGTGFATGMAYDSFMANGGAMYFDSRIKGYDAETALTMSVIAGGAMAAVDVLSLKSATAFSRAMLGQKITGYVADMAVSKTITGAASAIEKPFAQFASRRAAMELISAPTLGAAIRRGSTEMAFSGGKEGVGEVFQDGIAWGVEMTAYQLQSPEIQRMLKQPDTYEEFASQAVDTFREMMQGGWIFSAPGAALMIANTPAKITKATQTRDFIATLSDQAKNSKVRARNPDRFQDWLASRSRGRVGETLFVDAQQLSNVLTQAEIPMDIAEKAIPGITKQLAEARTTDGDVAIPVSQFAAKLAGTQFGDALIPHIRLDPNDISFADAPAAERQRVAMEETVKRRASQIMEDKAQADEKFVKSSHVVEDQVREQLVQTGRMGESDAGVAATLIRDFVVVMAARSGMSPEKYLEEHRDKILQIQGQEQRGAEAAGEFNQAGERRTDAPKFRSWFGDSKIVDAQGNPLVVYHGSQNPSLSGFREGGVAYFTSDKDLADSFARRTEGGEPLLEGEVATTYPVYLSLKNPLVITTNEEYERLMQDVSVNRAELMRQGYDGIVYQPQGGGSSYYAIFDPRQAKSADNRGTWDGTSANMLEQSSVDRLQMEVKRGRRQQAEFVQLTAKEEEAVAKAASVLGENADEIRQTILKHKMAHPVEQGWAPLEFKELKPKDKEDKGKTGIGLTKYDFVYNDIPYGFSDSADGSALEVGSPEYKSRVNAMSRRMVDEVRKVFRRAQAGDRNAAKIIEQSTWYASMRAALRREFGGLGDLMADLLGATSPNSPVRQNWEFTIDILRRAMRGDFDDLMTKWEAWSDAVDQKETALRAYINEQTAEMQANGGKLNKAAIARTDKYKALFAELKEARELPDELLPRQANGQKYGFNGGNVVRAMLGLWRTVREEDTLMGTTAQAPKALTFSGNLIGFRERATIDVWAARMLQRLAGLMRVPSMSETGVSGDMLVDGRTTLQFGFGQDVFAEASRRIRSDAQMQQNAKLAALKDDDLQALVWFIEKELWTINDWTSVAGEGGSFELEASLTGSDNQARVRELRKIINAGIPSKLQDAASKMDDALESKRKWLSSSKKAKIRKKIADLQAQIAATDPKPTKKRISELKNELKELEEKSGIAAIDADISIAAKAEEKIYALEEGRTRARAELIGMERRVDRYTAGLSEQKSMDSQGVDYVPTDADQARLAEDVRTGAYQNDPGERIVAVKTGSTEGRYGGVERSLDLEVVARSNWDPTGLWRVMVEKARDAKQESTFLSRVLRKDEAIDPTKHRPGLEIYFRSPVSRDKLDSLIAKLNAAGVDFFTVIVDSRRSGEARSGAMSDAVGIRMQYVPEYMHRYGIEELAGLSDSELATKMEEREKEWLALAEQAMQVMPEISFAGVFWHETRVAFADAYQEELNAIAGTTTEGDGGVSGQPVWAGKSAREGVAAADRFRTAKAAESQPGGGGQVLGGIQEGGGVFEQSAILTFNSALWTNIEGMDVPEAGLTGQGWKERVQGLVNKGVIKESELEWSGFPEYLEAQSGKLTKDQIISAFEDKGGVVRVEVDRNTKLYGERLLREARGIVADRVIDDLTGAQVQLTALQIRALNYYATLGDEPTRDNPQEYAVWDQYRDVLDKLMSDNDGSLQYDSLQQYLLEETESLRGHGQNTKYGSHIVDGAKDEYTEILIRLPVQGVIGTVAGRNVQSNVFDELNLAFNGYASIFRTYDEDRSAVVAFLEKSLKSDADYSNSKKITDDLSKLTTDELRESGIPVLVEVADELSQRMIGLPKFRDNHWDEPNVLCFARYTIRIDSNGKRVLLVEEVQSDYAHEARERGTASSSAEARDASVLATRKASAADAISQASYDQGIAKAGTDERYRQRAAYLEFLNEQDESVQYDLVGHNFDKTARANYAPTYLALYDIVNHPGISEENARQLLSKLGMPEVLFEQLKATYAAEQQRVEADSRNLLVNQSFQQGRGKDPIPNAPFIESTDAWVTLVLKQIVMEAQQQGVDSIVLADAGVHIDRWGSQEFMWESAGEGKWKVSAIEQTGGNAMGMDLEAEAISRGLAQRTTRVVSSQQELRALLTSWSDTDISKDGLAAKIWKRMQSEPTGQSKPRSEAMWAFYGNADGINPKTGKPSILRLNMEKLGKKLGGVTISKNEIKLGDPAVRMSQVGGPLVHAWDTFRYEVQDAAAHAYNGDWIANWEDMNPADTAKSNAAVVELLQSERGQLLIERLHDRLVSDRHIGKLYKVIPSTAQLTEDLIKAFEKKNVGLNSPMTELRHFLIGMAGKYGMQEPLQPGLSMTLTDPAKAKVNEGLPLFQATTGPGPRRVVRGTFDPVQMMLTLTNQSNMSTFLHESGHYFLTALAKMAGSATANEQMRNDMDKILSWFGIPGATAQDRLDTWNKMSLEEQRQYHEQFAYNFEIYLAEGRAPSLEMQSAFEQFAMWLKRVYKSITTELNERYRRQFGRDLPIMSGEVRDVMDRLLATEKQIKEAEAVRQMMPLMQTQEESGMNDTEWAEYQAHAAEATRQAISEYRAESIGQAKWMSRASAKVLSSMRAEEQERRGEVRKEMQAKVAAQPVYRAMRYLRSGEYEKPDGTVVKDESGYKMSRAGVDEVVNSQSYSSQMSDHGIDPLSIPRWASANEGQHPDVVAERFGFSSGADLLLQMSKARSMKEEVDAQTDAEMKSRYGDEDSQKAREEAVARAIHNEARARFLAVEYRWLAKATQPVRIMLEAARQVARGIIADKKIRDLRPGDYQAAESRAARDADTAHQARISPDQAASRAYTKAYNEQQSAIAAGMPVSDAVAIASRAAAEARQSAVARQESYRAKYEDASPEEVVLRAKRAQLLQNQLSAEALKTQAEIKKAVKYLKEVLSDRNRRKIGADAADQIEQLMEAIDLRPMSNKASDLRVALADYLTQLEEEGVAPDISERVRKGMLRKPYRELTVGEFRELIDAIKQIEYIAKNKYKILRMQEQLDFETVRDGMVVSLNSNARGREIVEREPVTKWQRRVVALKGYFAAHLKAGAIARIMDGGRDDGMVWNYFIRPGNEAGDRETTMRSNATQALSNIMAPVFALGRIEGDFITFPTLNGRSLTRGQRMAIALNMGNAGNMQRLLDGEGWSIEQITPVLESLTTVEWQAVQQIWDHLETYRPMIAAKERRVYGKEPDWVDPVPLTVRTANGNTLTLRGGYYPIKYDSRANIRVGQLSALEQADRDRRDAMMTSTTRRSFTKNRVERVDGRPISLTLNAMFSGVNEVIHDLCWHEWLIQANKMTNDSKFQRAVSSGYGKDFFDTMREFIKRVAGGDKEASDAVDRACAYLARNGSAAAMGFQLVSAAQQTSGLANSIARVGVGPVASGIWEMIKNPARAMREVSAKSEFMKNRSLTQFKELNEIRNRVQGQSKVDMSWRSGVYFLMMRMQKLVDVPTWIGAYEKALAEIPDESRAIAIADQTVIDTQGSGMLKDQSAVESGGGVKRMGTMFYSYMNTVFNQAVVSAYTDESKGKMAANMLLLLVAPVVINRMIKDFLTPTGDDDSEDYWRNLPARLAMDEASYLLGTMVVMREFGSALDSYGYSGPAGYRSITDIATFGKESYKAVVNQEFDRGFRKAAVNVLGTQVGIPSVQINRTLDGIEAIMEGKTENPLAPLTGYRDRIR</sequence>
<name>A0A6J5P7C3_9CAUD</name>
<feature type="domain" description="Large polyvalent protein associated" evidence="4">
    <location>
        <begin position="66"/>
        <end position="147"/>
    </location>
</feature>
<evidence type="ECO:0000259" key="4">
    <source>
        <dbReference type="Pfam" id="PF18834"/>
    </source>
</evidence>
<feature type="coiled-coil region" evidence="1">
    <location>
        <begin position="1388"/>
        <end position="1434"/>
    </location>
</feature>
<protein>
    <submittedName>
        <fullName evidence="5">Uncharacterized protein</fullName>
    </submittedName>
</protein>
<dbReference type="InterPro" id="IPR049522">
    <property type="entry name" value="ART-PolyVal_dom"/>
</dbReference>
<evidence type="ECO:0000313" key="5">
    <source>
        <dbReference type="EMBL" id="CAB4164965.1"/>
    </source>
</evidence>
<dbReference type="EMBL" id="LR796777">
    <property type="protein sequence ID" value="CAB4164965.1"/>
    <property type="molecule type" value="Genomic_DNA"/>
</dbReference>
<dbReference type="InterPro" id="IPR040738">
    <property type="entry name" value="LPD22"/>
</dbReference>
<evidence type="ECO:0000259" key="3">
    <source>
        <dbReference type="Pfam" id="PF18760"/>
    </source>
</evidence>
<proteinExistence type="predicted"/>
<feature type="domain" description="ART-PolyVal-like" evidence="3">
    <location>
        <begin position="742"/>
        <end position="865"/>
    </location>
</feature>
<dbReference type="Pfam" id="PF18760">
    <property type="entry name" value="ART-PolyVal"/>
    <property type="match status" value="1"/>
</dbReference>
<gene>
    <name evidence="5" type="ORF">UFOVP824_14</name>
</gene>
<feature type="region of interest" description="Disordered" evidence="2">
    <location>
        <begin position="1"/>
        <end position="23"/>
    </location>
</feature>
<evidence type="ECO:0000256" key="2">
    <source>
        <dbReference type="SAM" id="MobiDB-lite"/>
    </source>
</evidence>
<organism evidence="5">
    <name type="scientific">uncultured Caudovirales phage</name>
    <dbReference type="NCBI Taxonomy" id="2100421"/>
    <lineage>
        <taxon>Viruses</taxon>
        <taxon>Duplodnaviria</taxon>
        <taxon>Heunggongvirae</taxon>
        <taxon>Uroviricota</taxon>
        <taxon>Caudoviricetes</taxon>
        <taxon>Peduoviridae</taxon>
        <taxon>Maltschvirus</taxon>
        <taxon>Maltschvirus maltsch</taxon>
    </lineage>
</organism>